<gene>
    <name evidence="2" type="ORF">DM860_016282</name>
</gene>
<reference evidence="2 3" key="1">
    <citation type="submission" date="2018-06" db="EMBL/GenBank/DDBJ databases">
        <title>The Genome of Cuscuta australis (Dodder) Provides Insight into the Evolution of Plant Parasitism.</title>
        <authorList>
            <person name="Liu H."/>
        </authorList>
    </citation>
    <scope>NUCLEOTIDE SEQUENCE [LARGE SCALE GENOMIC DNA]</scope>
    <source>
        <strain evidence="3">cv. Yunnan</strain>
        <tissue evidence="2">Vines</tissue>
    </source>
</reference>
<feature type="signal peptide" evidence="1">
    <location>
        <begin position="1"/>
        <end position="23"/>
    </location>
</feature>
<proteinExistence type="predicted"/>
<dbReference type="Proteomes" id="UP000249390">
    <property type="component" value="Unassembled WGS sequence"/>
</dbReference>
<name>A0A328E517_9ASTE</name>
<evidence type="ECO:0000256" key="1">
    <source>
        <dbReference type="SAM" id="SignalP"/>
    </source>
</evidence>
<dbReference type="EMBL" id="NQVE01000028">
    <property type="protein sequence ID" value="RAL53047.1"/>
    <property type="molecule type" value="Genomic_DNA"/>
</dbReference>
<dbReference type="PANTHER" id="PTHR37389:SF16">
    <property type="entry name" value="GLYCINE-RICH CELL WALL STRUCTURAL PROTEIN"/>
    <property type="match status" value="1"/>
</dbReference>
<keyword evidence="3" id="KW-1185">Reference proteome</keyword>
<evidence type="ECO:0000313" key="3">
    <source>
        <dbReference type="Proteomes" id="UP000249390"/>
    </source>
</evidence>
<dbReference type="PANTHER" id="PTHR37389">
    <property type="entry name" value="NODULIN-24"/>
    <property type="match status" value="1"/>
</dbReference>
<evidence type="ECO:0000313" key="2">
    <source>
        <dbReference type="EMBL" id="RAL53047.1"/>
    </source>
</evidence>
<comment type="caution">
    <text evidence="2">The sequence shown here is derived from an EMBL/GenBank/DDBJ whole genome shotgun (WGS) entry which is preliminary data.</text>
</comment>
<sequence>MVKANTALFVLVALFLFASLALGADETSKDDEGKAKVLGHGGGYYGGGGGSYGGGGGGGHYGGGGGSYGGGGGHYGGGGGRGYGGHCRHCCGGYYGGHCSRCCGTAEEALAYHQQTLRGNNEAKP</sequence>
<dbReference type="AlphaFoldDB" id="A0A328E517"/>
<keyword evidence="1" id="KW-0732">Signal</keyword>
<dbReference type="InterPro" id="IPR010800">
    <property type="entry name" value="GRP"/>
</dbReference>
<evidence type="ECO:0008006" key="4">
    <source>
        <dbReference type="Google" id="ProtNLM"/>
    </source>
</evidence>
<protein>
    <recommendedName>
        <fullName evidence="4">Glycine-rich protein</fullName>
    </recommendedName>
</protein>
<organism evidence="2 3">
    <name type="scientific">Cuscuta australis</name>
    <dbReference type="NCBI Taxonomy" id="267555"/>
    <lineage>
        <taxon>Eukaryota</taxon>
        <taxon>Viridiplantae</taxon>
        <taxon>Streptophyta</taxon>
        <taxon>Embryophyta</taxon>
        <taxon>Tracheophyta</taxon>
        <taxon>Spermatophyta</taxon>
        <taxon>Magnoliopsida</taxon>
        <taxon>eudicotyledons</taxon>
        <taxon>Gunneridae</taxon>
        <taxon>Pentapetalae</taxon>
        <taxon>asterids</taxon>
        <taxon>lamiids</taxon>
        <taxon>Solanales</taxon>
        <taxon>Convolvulaceae</taxon>
        <taxon>Cuscuteae</taxon>
        <taxon>Cuscuta</taxon>
        <taxon>Cuscuta subgen. Grammica</taxon>
        <taxon>Cuscuta sect. Cleistogrammica</taxon>
    </lineage>
</organism>
<accession>A0A328E517</accession>
<feature type="chain" id="PRO_5016309545" description="Glycine-rich protein" evidence="1">
    <location>
        <begin position="24"/>
        <end position="125"/>
    </location>
</feature>